<reference evidence="1" key="2">
    <citation type="journal article" date="2022" name="New Phytol.">
        <title>Evolutionary transition to the ectomycorrhizal habit in the genomes of a hyperdiverse lineage of mushroom-forming fungi.</title>
        <authorList>
            <person name="Looney B."/>
            <person name="Miyauchi S."/>
            <person name="Morin E."/>
            <person name="Drula E."/>
            <person name="Courty P.E."/>
            <person name="Kohler A."/>
            <person name="Kuo A."/>
            <person name="LaButti K."/>
            <person name="Pangilinan J."/>
            <person name="Lipzen A."/>
            <person name="Riley R."/>
            <person name="Andreopoulos W."/>
            <person name="He G."/>
            <person name="Johnson J."/>
            <person name="Nolan M."/>
            <person name="Tritt A."/>
            <person name="Barry K.W."/>
            <person name="Grigoriev I.V."/>
            <person name="Nagy L.G."/>
            <person name="Hibbett D."/>
            <person name="Henrissat B."/>
            <person name="Matheny P.B."/>
            <person name="Labbe J."/>
            <person name="Martin F.M."/>
        </authorList>
    </citation>
    <scope>NUCLEOTIDE SEQUENCE</scope>
    <source>
        <strain evidence="1">FP105234-sp</strain>
    </source>
</reference>
<evidence type="ECO:0000313" key="1">
    <source>
        <dbReference type="EMBL" id="KAI0040067.1"/>
    </source>
</evidence>
<evidence type="ECO:0000313" key="2">
    <source>
        <dbReference type="Proteomes" id="UP000814033"/>
    </source>
</evidence>
<reference evidence="1" key="1">
    <citation type="submission" date="2021-02" db="EMBL/GenBank/DDBJ databases">
        <authorList>
            <consortium name="DOE Joint Genome Institute"/>
            <person name="Ahrendt S."/>
            <person name="Looney B.P."/>
            <person name="Miyauchi S."/>
            <person name="Morin E."/>
            <person name="Drula E."/>
            <person name="Courty P.E."/>
            <person name="Chicoki N."/>
            <person name="Fauchery L."/>
            <person name="Kohler A."/>
            <person name="Kuo A."/>
            <person name="Labutti K."/>
            <person name="Pangilinan J."/>
            <person name="Lipzen A."/>
            <person name="Riley R."/>
            <person name="Andreopoulos W."/>
            <person name="He G."/>
            <person name="Johnson J."/>
            <person name="Barry K.W."/>
            <person name="Grigoriev I.V."/>
            <person name="Nagy L."/>
            <person name="Hibbett D."/>
            <person name="Henrissat B."/>
            <person name="Matheny P.B."/>
            <person name="Labbe J."/>
            <person name="Martin F."/>
        </authorList>
    </citation>
    <scope>NUCLEOTIDE SEQUENCE</scope>
    <source>
        <strain evidence="1">FP105234-sp</strain>
    </source>
</reference>
<dbReference type="EMBL" id="MU276232">
    <property type="protein sequence ID" value="KAI0040067.1"/>
    <property type="molecule type" value="Genomic_DNA"/>
</dbReference>
<protein>
    <submittedName>
        <fullName evidence="1">Uncharacterized protein</fullName>
    </submittedName>
</protein>
<sequence>MTRPKRLSLRCVVVRHVARCPAAAAARGVGRALARPAPRARAHRPRPSRTRAASSRTAVNLAHHLRRSRPFAARVRSAQRWQADSPDSRALKTTPATSFHRR</sequence>
<organism evidence="1 2">
    <name type="scientific">Auriscalpium vulgare</name>
    <dbReference type="NCBI Taxonomy" id="40419"/>
    <lineage>
        <taxon>Eukaryota</taxon>
        <taxon>Fungi</taxon>
        <taxon>Dikarya</taxon>
        <taxon>Basidiomycota</taxon>
        <taxon>Agaricomycotina</taxon>
        <taxon>Agaricomycetes</taxon>
        <taxon>Russulales</taxon>
        <taxon>Auriscalpiaceae</taxon>
        <taxon>Auriscalpium</taxon>
    </lineage>
</organism>
<gene>
    <name evidence="1" type="ORF">FA95DRAFT_1566732</name>
</gene>
<keyword evidence="2" id="KW-1185">Reference proteome</keyword>
<proteinExistence type="predicted"/>
<name>A0ACB8R833_9AGAM</name>
<dbReference type="Proteomes" id="UP000814033">
    <property type="component" value="Unassembled WGS sequence"/>
</dbReference>
<accession>A0ACB8R833</accession>
<comment type="caution">
    <text evidence="1">The sequence shown here is derived from an EMBL/GenBank/DDBJ whole genome shotgun (WGS) entry which is preliminary data.</text>
</comment>